<dbReference type="AlphaFoldDB" id="A0A9C7LAE2"/>
<dbReference type="PANTHER" id="PTHR43586">
    <property type="entry name" value="CYSTEINE DESULFURASE"/>
    <property type="match status" value="1"/>
</dbReference>
<comment type="caution">
    <text evidence="2">The sequence shown here is derived from an EMBL/GenBank/DDBJ whole genome shotgun (WGS) entry which is preliminary data.</text>
</comment>
<name>A0A9C7LAE2_9BACI</name>
<accession>A0A9C7LAE2</accession>
<evidence type="ECO:0000313" key="3">
    <source>
        <dbReference type="Proteomes" id="UP000789845"/>
    </source>
</evidence>
<dbReference type="InterPro" id="IPR015422">
    <property type="entry name" value="PyrdxlP-dep_Trfase_small"/>
</dbReference>
<dbReference type="Gene3D" id="3.40.640.10">
    <property type="entry name" value="Type I PLP-dependent aspartate aminotransferase-like (Major domain)"/>
    <property type="match status" value="1"/>
</dbReference>
<dbReference type="InterPro" id="IPR015421">
    <property type="entry name" value="PyrdxlP-dep_Trfase_major"/>
</dbReference>
<dbReference type="EC" id="2.8.1.7" evidence="2"/>
<keyword evidence="3" id="KW-1185">Reference proteome</keyword>
<reference evidence="2" key="1">
    <citation type="submission" date="2021-10" db="EMBL/GenBank/DDBJ databases">
        <authorList>
            <person name="Criscuolo A."/>
        </authorList>
    </citation>
    <scope>NUCLEOTIDE SEQUENCE</scope>
    <source>
        <strain evidence="2">CIP111885</strain>
    </source>
</reference>
<evidence type="ECO:0000259" key="1">
    <source>
        <dbReference type="Pfam" id="PF00266"/>
    </source>
</evidence>
<dbReference type="PANTHER" id="PTHR43586:SF15">
    <property type="entry name" value="BLR3095 PROTEIN"/>
    <property type="match status" value="1"/>
</dbReference>
<sequence length="368" mass="40918">MFPGLSNKVVLSSCSQSAISTTVLNAIDAYKDSLLQYGMEWNLWMEKVESAKVNFSKLINCEPEEVAILSSVSDCISSLLHSLKLSGKEICLTELDFPCIGQAVLAQQTKQNFKINYVPHQQYTIPIESYDDYINSNTILTCVPHVSYYNGFKQDIKELARISHQYGSLLFVDAYQSAGSMKIDVKEMNIDILVTGMQKYLLGIPGISFLYVKKELADQLAPSTIGWFGQEKPFDFNLKELHYAQATQRFNTGTPPVINAYAADAALSLINQIGIEKIEAYLNELSAFTLDLTKEMGFEMASPQVVSMKGPTTAILVENASQVEKQMLNLGFVVSARKDVIRIAPHIYNTKEDIKNALTALKGFQTQG</sequence>
<gene>
    <name evidence="2" type="primary">csd</name>
    <name evidence="2" type="ORF">NEOCIP111885_01510</name>
</gene>
<dbReference type="Gene3D" id="3.90.1150.10">
    <property type="entry name" value="Aspartate Aminotransferase, domain 1"/>
    <property type="match status" value="1"/>
</dbReference>
<feature type="domain" description="Aminotransferase class V" evidence="1">
    <location>
        <begin position="45"/>
        <end position="311"/>
    </location>
</feature>
<proteinExistence type="predicted"/>
<dbReference type="InterPro" id="IPR000192">
    <property type="entry name" value="Aminotrans_V_dom"/>
</dbReference>
<organism evidence="2 3">
    <name type="scientific">Pseudoneobacillus rhizosphaerae</name>
    <dbReference type="NCBI Taxonomy" id="2880968"/>
    <lineage>
        <taxon>Bacteria</taxon>
        <taxon>Bacillati</taxon>
        <taxon>Bacillota</taxon>
        <taxon>Bacilli</taxon>
        <taxon>Bacillales</taxon>
        <taxon>Bacillaceae</taxon>
        <taxon>Pseudoneobacillus</taxon>
    </lineage>
</organism>
<dbReference type="GO" id="GO:0031071">
    <property type="term" value="F:cysteine desulfurase activity"/>
    <property type="evidence" value="ECO:0007669"/>
    <property type="project" value="UniProtKB-EC"/>
</dbReference>
<dbReference type="Proteomes" id="UP000789845">
    <property type="component" value="Unassembled WGS sequence"/>
</dbReference>
<dbReference type="InterPro" id="IPR015424">
    <property type="entry name" value="PyrdxlP-dep_Trfase"/>
</dbReference>
<dbReference type="EMBL" id="CAKJTG010000007">
    <property type="protein sequence ID" value="CAG9607818.1"/>
    <property type="molecule type" value="Genomic_DNA"/>
</dbReference>
<keyword evidence="2" id="KW-0808">Transferase</keyword>
<dbReference type="SUPFAM" id="SSF53383">
    <property type="entry name" value="PLP-dependent transferases"/>
    <property type="match status" value="1"/>
</dbReference>
<evidence type="ECO:0000313" key="2">
    <source>
        <dbReference type="EMBL" id="CAG9607818.1"/>
    </source>
</evidence>
<protein>
    <submittedName>
        <fullName evidence="2">Cysteine desulfurase</fullName>
        <ecNumber evidence="2">2.8.1.7</ecNumber>
    </submittedName>
</protein>
<dbReference type="Pfam" id="PF00266">
    <property type="entry name" value="Aminotran_5"/>
    <property type="match status" value="1"/>
</dbReference>